<evidence type="ECO:0000313" key="2">
    <source>
        <dbReference type="EMBL" id="KAJ3446326.1"/>
    </source>
</evidence>
<feature type="compositionally biased region" description="Basic residues" evidence="1">
    <location>
        <begin position="117"/>
        <end position="152"/>
    </location>
</feature>
<name>A0AAV7ZWF2_9EUKA</name>
<feature type="region of interest" description="Disordered" evidence="1">
    <location>
        <begin position="117"/>
        <end position="159"/>
    </location>
</feature>
<sequence length="633" mass="74682">MATEFYPLFWLFSHYLIKKIPYKLPFYLDQHTAKFIERYFPCGIDHYPKKISNYIEIIQRILIQNGAILRPLRKKGKKRRKSYNQRFYISKVWIDVLDQNSYQFKFPYITTPQKKIGKKKMNQVARVPHKKRRKTKTKRKKKKTKTKKKKNPIKWFDQNRPPENLRANRTIGVLSFQLIRILKEKPYTIKRLTKRSAFSKQRITSVLTIYNLLNLVIQEQRSKKYYWNPEQALIIADIKPYLRKIIKIRNARKIYAEKVFSLLNDLCLKYSSNNNNTSNDQQILINNLYHKVYNNIHESFGTISSKKKYQNIKQKKIKILIKKMKKKLAKSKKKRLIFKKKSKNAIDNFQKQFFLRNKENSNYMLNVQNTKLQDTNTKNSLGLTTISNADKLNSGDTQLKGVHNNSLINDLKINIENNFDINNTNENNNTNESSKKNENKNKHMELLNDHINEVKFDNKQNELNQDNSILGVEVIVDLFLESDYSIRSDIEDENIDSEIYHETKIGSSIYLDQNPKMLENPHTFNENITTTSNPLLEETLFRNILDFESGPDSDQIFYNNFSIGTLNNNTLDHNLSICSDSYTSNDESELNRSENLQNVGVSEDINNQLLKDCLDNKNNPNNQYPQKKDISNI</sequence>
<evidence type="ECO:0000256" key="1">
    <source>
        <dbReference type="SAM" id="MobiDB-lite"/>
    </source>
</evidence>
<organism evidence="2 3">
    <name type="scientific">Anaeramoeba flamelloides</name>
    <dbReference type="NCBI Taxonomy" id="1746091"/>
    <lineage>
        <taxon>Eukaryota</taxon>
        <taxon>Metamonada</taxon>
        <taxon>Anaeramoebidae</taxon>
        <taxon>Anaeramoeba</taxon>
    </lineage>
</organism>
<accession>A0AAV7ZWF2</accession>
<dbReference type="AlphaFoldDB" id="A0AAV7ZWF2"/>
<proteinExistence type="predicted"/>
<reference evidence="2" key="1">
    <citation type="submission" date="2022-08" db="EMBL/GenBank/DDBJ databases">
        <title>Novel sulphate-reducing endosymbionts in the free-living metamonad Anaeramoeba.</title>
        <authorList>
            <person name="Jerlstrom-Hultqvist J."/>
            <person name="Cepicka I."/>
            <person name="Gallot-Lavallee L."/>
            <person name="Salas-Leiva D."/>
            <person name="Curtis B.A."/>
            <person name="Zahonova K."/>
            <person name="Pipaliya S."/>
            <person name="Dacks J."/>
            <person name="Roger A.J."/>
        </authorList>
    </citation>
    <scope>NUCLEOTIDE SEQUENCE</scope>
    <source>
        <strain evidence="2">Busselton2</strain>
    </source>
</reference>
<dbReference type="EMBL" id="JANTQA010000021">
    <property type="protein sequence ID" value="KAJ3446326.1"/>
    <property type="molecule type" value="Genomic_DNA"/>
</dbReference>
<evidence type="ECO:0000313" key="3">
    <source>
        <dbReference type="Proteomes" id="UP001146793"/>
    </source>
</evidence>
<dbReference type="Proteomes" id="UP001146793">
    <property type="component" value="Unassembled WGS sequence"/>
</dbReference>
<protein>
    <submittedName>
        <fullName evidence="2">Uncharacterized protein</fullName>
    </submittedName>
</protein>
<comment type="caution">
    <text evidence="2">The sequence shown here is derived from an EMBL/GenBank/DDBJ whole genome shotgun (WGS) entry which is preliminary data.</text>
</comment>
<gene>
    <name evidence="2" type="ORF">M0812_08864</name>
</gene>